<keyword evidence="2" id="KW-1185">Reference proteome</keyword>
<evidence type="ECO:0000313" key="2">
    <source>
        <dbReference type="Proteomes" id="UP001304300"/>
    </source>
</evidence>
<organism evidence="1 2">
    <name type="scientific">Rubellicoccus peritrichatus</name>
    <dbReference type="NCBI Taxonomy" id="3080537"/>
    <lineage>
        <taxon>Bacteria</taxon>
        <taxon>Pseudomonadati</taxon>
        <taxon>Verrucomicrobiota</taxon>
        <taxon>Opitutia</taxon>
        <taxon>Puniceicoccales</taxon>
        <taxon>Cerasicoccaceae</taxon>
        <taxon>Rubellicoccus</taxon>
    </lineage>
</organism>
<evidence type="ECO:0000313" key="1">
    <source>
        <dbReference type="EMBL" id="WOO40738.1"/>
    </source>
</evidence>
<protein>
    <submittedName>
        <fullName evidence="1">Uncharacterized protein</fullName>
    </submittedName>
</protein>
<reference evidence="1 2" key="1">
    <citation type="submission" date="2023-10" db="EMBL/GenBank/DDBJ databases">
        <title>Rubellicoccus peritrichatus gen. nov., sp. nov., isolated from an algae of coral reef tank.</title>
        <authorList>
            <person name="Luo J."/>
        </authorList>
    </citation>
    <scope>NUCLEOTIDE SEQUENCE [LARGE SCALE GENOMIC DNA]</scope>
    <source>
        <strain evidence="1 2">CR14</strain>
    </source>
</reference>
<accession>A0AAQ3LC30</accession>
<dbReference type="Proteomes" id="UP001304300">
    <property type="component" value="Chromosome"/>
</dbReference>
<dbReference type="RefSeq" id="WP_317832915.1">
    <property type="nucleotide sequence ID" value="NZ_CP136920.1"/>
</dbReference>
<dbReference type="SUPFAM" id="SSF54913">
    <property type="entry name" value="GlnB-like"/>
    <property type="match status" value="1"/>
</dbReference>
<sequence length="399" mass="43609">MSEQNNAGSTRSTDYMEVKGFNVITAILPRHTSSEVADFILDWPGRRLVAFNARGTLIRDRWYQALLPMLSPEQEVYQFLIPQEDEEILMSQIIALGQLRLAGSGAVISMRTSRAIFSSGSPLWQNGALGFPRASGAIQLGRSLVGIYCTAQSRSAESIARAAVRAGAHGPSISYSEGRGLRDRLGLLRITQNPDKEFIRVIVDEFDAEPVFEAMVRAGRLDQPGRGFIYQIPVAKGLVNLATVSASGRHSASLQQVIHAIDDIKGGADWRLHHQLPGSSERKSGFSFFGKEKSRRYLTNLQLLSCLAERKHAEALADAALTAGSPGITTAFGKLIESGSEKTGAGVRLNRERVLIKMAIKADKVDGILHAMQKVATESRCTDHCFYVQEIPRALTFLG</sequence>
<dbReference type="AlphaFoldDB" id="A0AAQ3LC30"/>
<proteinExistence type="predicted"/>
<gene>
    <name evidence="1" type="ORF">RZN69_19115</name>
</gene>
<dbReference type="EMBL" id="CP136920">
    <property type="protein sequence ID" value="WOO40738.1"/>
    <property type="molecule type" value="Genomic_DNA"/>
</dbReference>
<dbReference type="KEGG" id="puo:RZN69_19115"/>
<dbReference type="InterPro" id="IPR011322">
    <property type="entry name" value="N-reg_PII-like_a/b"/>
</dbReference>
<name>A0AAQ3LC30_9BACT</name>